<reference evidence="3" key="1">
    <citation type="submission" date="2017-12" db="EMBL/GenBank/DDBJ databases">
        <authorList>
            <consortium name="DOE Joint Genome Institute"/>
            <person name="Mondo S.J."/>
            <person name="Kjaerbolling I."/>
            <person name="Vesth T.C."/>
            <person name="Frisvad J.C."/>
            <person name="Nybo J.L."/>
            <person name="Theobald S."/>
            <person name="Kuo A."/>
            <person name="Bowyer P."/>
            <person name="Matsuda Y."/>
            <person name="Lyhne E.K."/>
            <person name="Kogle M.E."/>
            <person name="Clum A."/>
            <person name="Lipzen A."/>
            <person name="Salamov A."/>
            <person name="Ngan C.Y."/>
            <person name="Daum C."/>
            <person name="Chiniquy J."/>
            <person name="Barry K."/>
            <person name="LaButti K."/>
            <person name="Haridas S."/>
            <person name="Simmons B.A."/>
            <person name="Magnuson J.K."/>
            <person name="Mortensen U.H."/>
            <person name="Larsen T.O."/>
            <person name="Grigoriev I.V."/>
            <person name="Baker S.E."/>
            <person name="Andersen M.R."/>
            <person name="Nordberg H.P."/>
            <person name="Cantor M.N."/>
            <person name="Hua S.X."/>
        </authorList>
    </citation>
    <scope>NUCLEOTIDE SEQUENCE [LARGE SCALE GENOMIC DNA]</scope>
    <source>
        <strain evidence="3">IBT 19404</strain>
    </source>
</reference>
<evidence type="ECO:0000313" key="2">
    <source>
        <dbReference type="EMBL" id="PLN76775.1"/>
    </source>
</evidence>
<name>A0A2J5HIG8_9EURO</name>
<dbReference type="Proteomes" id="UP000235023">
    <property type="component" value="Unassembled WGS sequence"/>
</dbReference>
<dbReference type="EMBL" id="KZ559610">
    <property type="protein sequence ID" value="PLN76775.1"/>
    <property type="molecule type" value="Genomic_DNA"/>
</dbReference>
<accession>A0A2J5HIG8</accession>
<proteinExistence type="predicted"/>
<feature type="region of interest" description="Disordered" evidence="1">
    <location>
        <begin position="138"/>
        <end position="172"/>
    </location>
</feature>
<feature type="region of interest" description="Disordered" evidence="1">
    <location>
        <begin position="98"/>
        <end position="126"/>
    </location>
</feature>
<gene>
    <name evidence="2" type="ORF">BDW42DRAFT_14864</name>
</gene>
<feature type="compositionally biased region" description="Basic and acidic residues" evidence="1">
    <location>
        <begin position="161"/>
        <end position="172"/>
    </location>
</feature>
<dbReference type="AlphaFoldDB" id="A0A2J5HIG8"/>
<feature type="compositionally biased region" description="Basic and acidic residues" evidence="1">
    <location>
        <begin position="108"/>
        <end position="122"/>
    </location>
</feature>
<protein>
    <submittedName>
        <fullName evidence="2">Uncharacterized protein</fullName>
    </submittedName>
</protein>
<feature type="compositionally biased region" description="Basic and acidic residues" evidence="1">
    <location>
        <begin position="138"/>
        <end position="150"/>
    </location>
</feature>
<feature type="region of interest" description="Disordered" evidence="1">
    <location>
        <begin position="32"/>
        <end position="83"/>
    </location>
</feature>
<sequence>MQRARWEFVLVQCMADALGRRAQLSAFSTNKHHWGEGSARCRPLKTSPHTPGRVLSHRKGHDRSPGSTQDREDDPSSRLHTGNGSWLLCHGCSATDVTEAAEQASRASSDRARPAHDGRHPEPTWTEAIWRHRLGRGRREEEGEVQRMEIDEGWGMKARSSRKEGKDERNVP</sequence>
<keyword evidence="3" id="KW-1185">Reference proteome</keyword>
<organism evidence="2 3">
    <name type="scientific">Aspergillus taichungensis</name>
    <dbReference type="NCBI Taxonomy" id="482145"/>
    <lineage>
        <taxon>Eukaryota</taxon>
        <taxon>Fungi</taxon>
        <taxon>Dikarya</taxon>
        <taxon>Ascomycota</taxon>
        <taxon>Pezizomycotina</taxon>
        <taxon>Eurotiomycetes</taxon>
        <taxon>Eurotiomycetidae</taxon>
        <taxon>Eurotiales</taxon>
        <taxon>Aspergillaceae</taxon>
        <taxon>Aspergillus</taxon>
        <taxon>Aspergillus subgen. Circumdati</taxon>
    </lineage>
</organism>
<evidence type="ECO:0000256" key="1">
    <source>
        <dbReference type="SAM" id="MobiDB-lite"/>
    </source>
</evidence>
<evidence type="ECO:0000313" key="3">
    <source>
        <dbReference type="Proteomes" id="UP000235023"/>
    </source>
</evidence>